<dbReference type="EMBL" id="CP014989">
    <property type="protein sequence ID" value="ANS78618.1"/>
    <property type="molecule type" value="Genomic_DNA"/>
</dbReference>
<gene>
    <name evidence="6" type="ORF">SGUI_1222</name>
</gene>
<dbReference type="KEGG" id="serj:SGUI_1222"/>
<dbReference type="SMART" id="SM00642">
    <property type="entry name" value="Aamy"/>
    <property type="match status" value="1"/>
</dbReference>
<dbReference type="CDD" id="cd02856">
    <property type="entry name" value="E_set_GDE_Isoamylase_N"/>
    <property type="match status" value="1"/>
</dbReference>
<evidence type="ECO:0000256" key="2">
    <source>
        <dbReference type="ARBA" id="ARBA00022801"/>
    </source>
</evidence>
<comment type="similarity">
    <text evidence="1">Belongs to the glycosyl hydrolase 13 family.</text>
</comment>
<organism evidence="6 7">
    <name type="scientific">Serinicoccus hydrothermalis</name>
    <dbReference type="NCBI Taxonomy" id="1758689"/>
    <lineage>
        <taxon>Bacteria</taxon>
        <taxon>Bacillati</taxon>
        <taxon>Actinomycetota</taxon>
        <taxon>Actinomycetes</taxon>
        <taxon>Micrococcales</taxon>
        <taxon>Ornithinimicrobiaceae</taxon>
        <taxon>Serinicoccus</taxon>
    </lineage>
</organism>
<protein>
    <submittedName>
        <fullName evidence="6">Glycogen debranching enzyme</fullName>
        <ecNumber evidence="6">3.2.1.-</ecNumber>
    </submittedName>
</protein>
<dbReference type="Gene3D" id="2.60.40.10">
    <property type="entry name" value="Immunoglobulins"/>
    <property type="match status" value="1"/>
</dbReference>
<dbReference type="EC" id="3.2.1.-" evidence="6"/>
<dbReference type="Proteomes" id="UP000092482">
    <property type="component" value="Chromosome"/>
</dbReference>
<dbReference type="InterPro" id="IPR004193">
    <property type="entry name" value="Glyco_hydro_13_N"/>
</dbReference>
<proteinExistence type="inferred from homology"/>
<dbReference type="InterPro" id="IPR011837">
    <property type="entry name" value="Glycogen_debranch_GlgX"/>
</dbReference>
<evidence type="ECO:0000313" key="7">
    <source>
        <dbReference type="Proteomes" id="UP000092482"/>
    </source>
</evidence>
<name>A0A1B1NB05_9MICO</name>
<dbReference type="SUPFAM" id="SSF51011">
    <property type="entry name" value="Glycosyl hydrolase domain"/>
    <property type="match status" value="1"/>
</dbReference>
<evidence type="ECO:0000256" key="1">
    <source>
        <dbReference type="ARBA" id="ARBA00008061"/>
    </source>
</evidence>
<dbReference type="Gene3D" id="2.60.40.1180">
    <property type="entry name" value="Golgi alpha-mannosidase II"/>
    <property type="match status" value="1"/>
</dbReference>
<dbReference type="CDD" id="cd11326">
    <property type="entry name" value="AmyAc_Glg_debranch"/>
    <property type="match status" value="1"/>
</dbReference>
<dbReference type="PANTHER" id="PTHR43002">
    <property type="entry name" value="GLYCOGEN DEBRANCHING ENZYME"/>
    <property type="match status" value="1"/>
</dbReference>
<dbReference type="Gene3D" id="3.20.20.80">
    <property type="entry name" value="Glycosidases"/>
    <property type="match status" value="1"/>
</dbReference>
<dbReference type="STRING" id="1758689.SGUI_1222"/>
<feature type="region of interest" description="Disordered" evidence="4">
    <location>
        <begin position="481"/>
        <end position="508"/>
    </location>
</feature>
<dbReference type="InterPro" id="IPR013783">
    <property type="entry name" value="Ig-like_fold"/>
</dbReference>
<dbReference type="GO" id="GO:0004135">
    <property type="term" value="F:amylo-alpha-1,6-glucosidase activity"/>
    <property type="evidence" value="ECO:0007669"/>
    <property type="project" value="InterPro"/>
</dbReference>
<dbReference type="Pfam" id="PF02922">
    <property type="entry name" value="CBM_48"/>
    <property type="match status" value="1"/>
</dbReference>
<feature type="compositionally biased region" description="Basic and acidic residues" evidence="4">
    <location>
        <begin position="481"/>
        <end position="497"/>
    </location>
</feature>
<evidence type="ECO:0000256" key="3">
    <source>
        <dbReference type="ARBA" id="ARBA00023295"/>
    </source>
</evidence>
<evidence type="ECO:0000313" key="6">
    <source>
        <dbReference type="EMBL" id="ANS78618.1"/>
    </source>
</evidence>
<dbReference type="InterPro" id="IPR044505">
    <property type="entry name" value="GlgX_Isoamylase_N_E_set"/>
</dbReference>
<sequence>MPRRSIERPPPLGLTSTDAGPEVAVLARHATAVEVCLSTPDGERRIPLRRNAHGIWWDLVPELVPGTRYGFRVHGPWSPDEGHRHNPAKLLLDPYARAVDGEVTWGPEVYGHVVGENGWTDPDTPDDRDSATHVPRSVVVDHDGFDWGQDARPDVPWTEMVLYEAHVRGLTMRHPGIPEEIRGTYAALGHPALLEHLTSLGVTSLELLPIQAFTSEPALVGRGLVNYWGYNSLGYFAPHAGYAAATDPQGVVDEAKGAVRALHEAGIEVILDVVYNHTAEQSVRDGPTLSFRGLDNRTYYRLDDRGRDIDVTGCGNTLDLRDPQVARMVLDSLRHWVQDFHVDGFRFDLAPALARGRDDAYDREHAFHVALEADPVLSRVKLVAEPWDVGVHGWRTGQFPAVFAEWNDRFRDATRTFWLADVGRRLHGQPGHGVRELATRVAGSADLFARDGRGPIASVNLVTAHDGFTLADLTAYEHKHNHANGEDNRDGHGDNRSWNHGVEGPDADPEVLRHRRRSIRNLLGTLLLSPGVPMLVAGDELGRTQQGNNNAYCQDSGLTWVDWELAEWQRALLADTTQLLALRRELALLRGPEFARFDAVPGRTRLRWFDEHGEVMTEERWNDPHRCTITVVHDTLHQDDRAAVALLLHAGTGRTTTRLPDLDGVEGWEVRFASGTGSPAGSEVGAGAEVEVGATTLTVLTARVGAGRPADG</sequence>
<evidence type="ECO:0000256" key="4">
    <source>
        <dbReference type="SAM" id="MobiDB-lite"/>
    </source>
</evidence>
<dbReference type="SUPFAM" id="SSF81296">
    <property type="entry name" value="E set domains"/>
    <property type="match status" value="1"/>
</dbReference>
<dbReference type="RefSeq" id="WP_066637642.1">
    <property type="nucleotide sequence ID" value="NZ_CP014989.1"/>
</dbReference>
<keyword evidence="3 6" id="KW-0326">Glycosidase</keyword>
<dbReference type="InterPro" id="IPR013780">
    <property type="entry name" value="Glyco_hydro_b"/>
</dbReference>
<dbReference type="PATRIC" id="fig|1758689.4.peg.1263"/>
<feature type="domain" description="Glycosyl hydrolase family 13 catalytic" evidence="5">
    <location>
        <begin position="164"/>
        <end position="583"/>
    </location>
</feature>
<keyword evidence="7" id="KW-1185">Reference proteome</keyword>
<dbReference type="InterPro" id="IPR014756">
    <property type="entry name" value="Ig_E-set"/>
</dbReference>
<dbReference type="NCBIfam" id="TIGR02100">
    <property type="entry name" value="glgX_debranch"/>
    <property type="match status" value="1"/>
</dbReference>
<dbReference type="OrthoDB" id="3236218at2"/>
<dbReference type="InterPro" id="IPR006047">
    <property type="entry name" value="GH13_cat_dom"/>
</dbReference>
<dbReference type="GO" id="GO:0005980">
    <property type="term" value="P:glycogen catabolic process"/>
    <property type="evidence" value="ECO:0007669"/>
    <property type="project" value="InterPro"/>
</dbReference>
<dbReference type="InterPro" id="IPR017853">
    <property type="entry name" value="GH"/>
</dbReference>
<dbReference type="AlphaFoldDB" id="A0A1B1NB05"/>
<keyword evidence="2 6" id="KW-0378">Hydrolase</keyword>
<accession>A0A1B1NB05</accession>
<reference evidence="6 7" key="1">
    <citation type="submission" date="2016-03" db="EMBL/GenBank/DDBJ databases">
        <title>Shallow-sea hydrothermal system.</title>
        <authorList>
            <person name="Tang K."/>
        </authorList>
    </citation>
    <scope>NUCLEOTIDE SEQUENCE [LARGE SCALE GENOMIC DNA]</scope>
    <source>
        <strain evidence="6 7">JLT9</strain>
    </source>
</reference>
<evidence type="ECO:0000259" key="5">
    <source>
        <dbReference type="SMART" id="SM00642"/>
    </source>
</evidence>
<dbReference type="SUPFAM" id="SSF51445">
    <property type="entry name" value="(Trans)glycosidases"/>
    <property type="match status" value="1"/>
</dbReference>